<name>A0A087ABN3_9BIFI</name>
<comment type="caution">
    <text evidence="1">The sequence shown here is derived from an EMBL/GenBank/DDBJ whole genome shotgun (WGS) entry which is preliminary data.</text>
</comment>
<dbReference type="eggNOG" id="COG1309">
    <property type="taxonomic scope" value="Bacteria"/>
</dbReference>
<organism evidence="1 2">
    <name type="scientific">Bifidobacterium callitrichos DSM 23973</name>
    <dbReference type="NCBI Taxonomy" id="1437609"/>
    <lineage>
        <taxon>Bacteria</taxon>
        <taxon>Bacillati</taxon>
        <taxon>Actinomycetota</taxon>
        <taxon>Actinomycetes</taxon>
        <taxon>Bifidobacteriales</taxon>
        <taxon>Bifidobacteriaceae</taxon>
        <taxon>Bifidobacterium</taxon>
    </lineage>
</organism>
<accession>A0A087ABN3</accession>
<proteinExistence type="predicted"/>
<reference evidence="1 2" key="1">
    <citation type="submission" date="2014-03" db="EMBL/GenBank/DDBJ databases">
        <title>Genomics of Bifidobacteria.</title>
        <authorList>
            <person name="Ventura M."/>
            <person name="Milani C."/>
            <person name="Lugli G.A."/>
        </authorList>
    </citation>
    <scope>NUCLEOTIDE SEQUENCE [LARGE SCALE GENOMIC DNA]</scope>
    <source>
        <strain evidence="1 2">DSM 23973</strain>
    </source>
</reference>
<dbReference type="AlphaFoldDB" id="A0A087ABN3"/>
<dbReference type="EMBL" id="JGYS01000003">
    <property type="protein sequence ID" value="KFI56183.1"/>
    <property type="molecule type" value="Genomic_DNA"/>
</dbReference>
<evidence type="ECO:0000313" key="1">
    <source>
        <dbReference type="EMBL" id="KFI56183.1"/>
    </source>
</evidence>
<evidence type="ECO:0000313" key="2">
    <source>
        <dbReference type="Proteomes" id="UP000029072"/>
    </source>
</evidence>
<gene>
    <name evidence="1" type="ORF">BCAL_0554</name>
</gene>
<protein>
    <submittedName>
        <fullName evidence="1">Transcriptional regulator, TetR family</fullName>
    </submittedName>
</protein>
<dbReference type="Proteomes" id="UP000029072">
    <property type="component" value="Unassembled WGS sequence"/>
</dbReference>
<sequence length="70" mass="7983">MKWEEALELVLFGQSNDAHDSIKTGALIDMYIAVIRSDRWKNKQQLRQALDFYLSLTGLSKAAEPSDNKL</sequence>